<dbReference type="EC" id="2.7.1.50" evidence="4"/>
<keyword evidence="6" id="KW-0479">Metal-binding</keyword>
<evidence type="ECO:0000256" key="3">
    <source>
        <dbReference type="ARBA" id="ARBA00004868"/>
    </source>
</evidence>
<evidence type="ECO:0000256" key="6">
    <source>
        <dbReference type="ARBA" id="ARBA00022723"/>
    </source>
</evidence>
<keyword evidence="8 12" id="KW-0418">Kinase</keyword>
<dbReference type="InterPro" id="IPR000417">
    <property type="entry name" value="Hyethyz_kinase"/>
</dbReference>
<dbReference type="EMBL" id="JALBUU010000004">
    <property type="protein sequence ID" value="MCI0753438.1"/>
    <property type="molecule type" value="Genomic_DNA"/>
</dbReference>
<proteinExistence type="predicted"/>
<name>A0ABS9W2C5_9PROT</name>
<accession>A0ABS9W2C5</accession>
<evidence type="ECO:0000313" key="13">
    <source>
        <dbReference type="Proteomes" id="UP001201985"/>
    </source>
</evidence>
<comment type="cofactor">
    <cofactor evidence="2">
        <name>Mg(2+)</name>
        <dbReference type="ChEBI" id="CHEBI:18420"/>
    </cofactor>
</comment>
<comment type="pathway">
    <text evidence="3">Cofactor biosynthesis; thiamine diphosphate biosynthesis; 4-methyl-5-(2-phosphoethyl)-thiazole from 5-(2-hydroxyethyl)-4-methylthiazole: step 1/1.</text>
</comment>
<evidence type="ECO:0000256" key="4">
    <source>
        <dbReference type="ARBA" id="ARBA00012129"/>
    </source>
</evidence>
<keyword evidence="9" id="KW-0067">ATP-binding</keyword>
<keyword evidence="5 12" id="KW-0808">Transferase</keyword>
<evidence type="ECO:0000313" key="12">
    <source>
        <dbReference type="EMBL" id="MCI0753438.1"/>
    </source>
</evidence>
<dbReference type="Gene3D" id="3.40.1190.20">
    <property type="match status" value="1"/>
</dbReference>
<dbReference type="GO" id="GO:0004417">
    <property type="term" value="F:hydroxyethylthiazole kinase activity"/>
    <property type="evidence" value="ECO:0007669"/>
    <property type="project" value="UniProtKB-EC"/>
</dbReference>
<gene>
    <name evidence="12" type="ORF">MON41_06645</name>
</gene>
<evidence type="ECO:0000256" key="8">
    <source>
        <dbReference type="ARBA" id="ARBA00022777"/>
    </source>
</evidence>
<evidence type="ECO:0000256" key="5">
    <source>
        <dbReference type="ARBA" id="ARBA00022679"/>
    </source>
</evidence>
<reference evidence="12 13" key="1">
    <citation type="submission" date="2022-03" db="EMBL/GenBank/DDBJ databases">
        <title>Complete genome analysis of Roseomonas KG 17.1 : a prolific producer of plant growth promoters.</title>
        <authorList>
            <person name="Saadouli I."/>
            <person name="Najjari A."/>
            <person name="Mosbah A."/>
            <person name="Ouzari H.I."/>
        </authorList>
    </citation>
    <scope>NUCLEOTIDE SEQUENCE [LARGE SCALE GENOMIC DNA]</scope>
    <source>
        <strain evidence="12 13">KG17-1</strain>
    </source>
</reference>
<sequence length="105" mass="11243">MKTSTGPELWRGGGRRLLAIGASPAKVQVEQEAEEFLSHAAALVIDIGTLMAPQRAAMHLAAKPRPTAIWSLCSTATSWAESHRRRGSRLTLAHLTPACPASSSW</sequence>
<comment type="catalytic activity">
    <reaction evidence="1">
        <text>5-(2-hydroxyethyl)-4-methylthiazole + ATP = 4-methyl-5-(2-phosphooxyethyl)-thiazole + ADP + H(+)</text>
        <dbReference type="Rhea" id="RHEA:24212"/>
        <dbReference type="ChEBI" id="CHEBI:15378"/>
        <dbReference type="ChEBI" id="CHEBI:17957"/>
        <dbReference type="ChEBI" id="CHEBI:30616"/>
        <dbReference type="ChEBI" id="CHEBI:58296"/>
        <dbReference type="ChEBI" id="CHEBI:456216"/>
        <dbReference type="EC" id="2.7.1.50"/>
    </reaction>
</comment>
<keyword evidence="13" id="KW-1185">Reference proteome</keyword>
<evidence type="ECO:0000256" key="2">
    <source>
        <dbReference type="ARBA" id="ARBA00001946"/>
    </source>
</evidence>
<dbReference type="Proteomes" id="UP001201985">
    <property type="component" value="Unassembled WGS sequence"/>
</dbReference>
<evidence type="ECO:0000256" key="7">
    <source>
        <dbReference type="ARBA" id="ARBA00022741"/>
    </source>
</evidence>
<comment type="caution">
    <text evidence="12">The sequence shown here is derived from an EMBL/GenBank/DDBJ whole genome shotgun (WGS) entry which is preliminary data.</text>
</comment>
<evidence type="ECO:0000256" key="1">
    <source>
        <dbReference type="ARBA" id="ARBA00001771"/>
    </source>
</evidence>
<organism evidence="12 13">
    <name type="scientific">Teichococcus vastitatis</name>
    <dbReference type="NCBI Taxonomy" id="2307076"/>
    <lineage>
        <taxon>Bacteria</taxon>
        <taxon>Pseudomonadati</taxon>
        <taxon>Pseudomonadota</taxon>
        <taxon>Alphaproteobacteria</taxon>
        <taxon>Acetobacterales</taxon>
        <taxon>Roseomonadaceae</taxon>
        <taxon>Roseomonas</taxon>
    </lineage>
</organism>
<evidence type="ECO:0000256" key="9">
    <source>
        <dbReference type="ARBA" id="ARBA00022840"/>
    </source>
</evidence>
<keyword evidence="10" id="KW-0460">Magnesium</keyword>
<dbReference type="RefSeq" id="WP_241792669.1">
    <property type="nucleotide sequence ID" value="NZ_JALBUU010000004.1"/>
</dbReference>
<evidence type="ECO:0000256" key="10">
    <source>
        <dbReference type="ARBA" id="ARBA00022842"/>
    </source>
</evidence>
<dbReference type="Pfam" id="PF02110">
    <property type="entry name" value="HK"/>
    <property type="match status" value="1"/>
</dbReference>
<evidence type="ECO:0000256" key="11">
    <source>
        <dbReference type="ARBA" id="ARBA00022977"/>
    </source>
</evidence>
<dbReference type="InterPro" id="IPR029056">
    <property type="entry name" value="Ribokinase-like"/>
</dbReference>
<protein>
    <recommendedName>
        <fullName evidence="4">hydroxyethylthiazole kinase</fullName>
        <ecNumber evidence="4">2.7.1.50</ecNumber>
    </recommendedName>
</protein>
<keyword evidence="7" id="KW-0547">Nucleotide-binding</keyword>
<keyword evidence="11" id="KW-0784">Thiamine biosynthesis</keyword>